<feature type="domain" description="PAC" evidence="17">
    <location>
        <begin position="382"/>
        <end position="435"/>
    </location>
</feature>
<evidence type="ECO:0000256" key="8">
    <source>
        <dbReference type="ARBA" id="ARBA00022679"/>
    </source>
</evidence>
<evidence type="ECO:0000313" key="19">
    <source>
        <dbReference type="Proteomes" id="UP000580654"/>
    </source>
</evidence>
<evidence type="ECO:0000256" key="7">
    <source>
        <dbReference type="ARBA" id="ARBA00022643"/>
    </source>
</evidence>
<keyword evidence="13" id="KW-0157">Chromophore</keyword>
<organism evidence="18 19">
    <name type="scientific">Muricoccus pecuniae</name>
    <dbReference type="NCBI Taxonomy" id="693023"/>
    <lineage>
        <taxon>Bacteria</taxon>
        <taxon>Pseudomonadati</taxon>
        <taxon>Pseudomonadota</taxon>
        <taxon>Alphaproteobacteria</taxon>
        <taxon>Acetobacterales</taxon>
        <taxon>Roseomonadaceae</taxon>
        <taxon>Muricoccus</taxon>
    </lineage>
</organism>
<keyword evidence="12" id="KW-0067">ATP-binding</keyword>
<evidence type="ECO:0000256" key="14">
    <source>
        <dbReference type="ARBA" id="ARBA00023026"/>
    </source>
</evidence>
<comment type="caution">
    <text evidence="18">The sequence shown here is derived from an EMBL/GenBank/DDBJ whole genome shotgun (WGS) entry which is preliminary data.</text>
</comment>
<keyword evidence="8" id="KW-0808">Transferase</keyword>
<accession>A0A840XWQ3</accession>
<dbReference type="InterPro" id="IPR011102">
    <property type="entry name" value="Sig_transdc_His_kinase_HWE"/>
</dbReference>
<dbReference type="InterPro" id="IPR003018">
    <property type="entry name" value="GAF"/>
</dbReference>
<dbReference type="SUPFAM" id="SSF55785">
    <property type="entry name" value="PYP-like sensor domain (PAS domain)"/>
    <property type="match status" value="2"/>
</dbReference>
<dbReference type="GO" id="GO:0009881">
    <property type="term" value="F:photoreceptor activity"/>
    <property type="evidence" value="ECO:0007669"/>
    <property type="project" value="UniProtKB-KW"/>
</dbReference>
<dbReference type="GO" id="GO:0006355">
    <property type="term" value="P:regulation of DNA-templated transcription"/>
    <property type="evidence" value="ECO:0007669"/>
    <property type="project" value="InterPro"/>
</dbReference>
<keyword evidence="5" id="KW-0716">Sensory transduction</keyword>
<evidence type="ECO:0000256" key="11">
    <source>
        <dbReference type="ARBA" id="ARBA00022777"/>
    </source>
</evidence>
<proteinExistence type="predicted"/>
<evidence type="ECO:0000256" key="10">
    <source>
        <dbReference type="ARBA" id="ARBA00022741"/>
    </source>
</evidence>
<evidence type="ECO:0000256" key="6">
    <source>
        <dbReference type="ARBA" id="ARBA00022630"/>
    </source>
</evidence>
<feature type="domain" description="PAS" evidence="16">
    <location>
        <begin position="177"/>
        <end position="250"/>
    </location>
</feature>
<sequence>MPRTEMMLRRQEVLADFGDLALRSNDLDEVLNEACRQVGEALGTGRAKILEIERGGECLLVRAGIGWDPGIVGRMRLPMEERSSETFAIRAGEPVISQDIGKETRFEVPGFMKEEGVVALVNVPVFLPGGRAFGLLQVDSTEPREFDEDDARFLRTYATILGPVIDRLRMHRELRSTEERFRLTVESALDYAIFLSDPEDRITDWLPGAQAVFGWTAEEAVGQPAGITFTPEDREARQDQEEIETARREGHAPNVRWHLRKDGRRVFIEGSTRALREADGTLRGFLKIGQDVTERRRKDELLRESEERLRQFGEASSDLLWVRNAETLDFEYLSPAFEAIYGAGREDFLGRGAQERWLALILPDDRDRARDALERLRGGERATIEFRIIRPSDGELRWIENTDFPMPDGDGRVRRLAGIAQDVTEEKASAARLEVLVAELQHRGRNILGVIASVASRTLGDGAAVDTFQARLQALSRAQGLLSQSGSDTVEVGALVRAELAAHVDSHPPRVEIAGPRVRLTSAQVQNFALALHELTTNAVKYGALRGGAGRLTVSWATGRDAKGHRRLSLTWAETGVDIPPEAATRRGYGRELIEKALAYALRARTEYVLGADGVRCRIDLPLT</sequence>
<gene>
    <name evidence="18" type="ORF">FHS87_000954</name>
</gene>
<keyword evidence="11" id="KW-0418">Kinase</keyword>
<reference evidence="18 19" key="1">
    <citation type="submission" date="2020-08" db="EMBL/GenBank/DDBJ databases">
        <title>Genomic Encyclopedia of Type Strains, Phase IV (KMG-IV): sequencing the most valuable type-strain genomes for metagenomic binning, comparative biology and taxonomic classification.</title>
        <authorList>
            <person name="Goeker M."/>
        </authorList>
    </citation>
    <scope>NUCLEOTIDE SEQUENCE [LARGE SCALE GENOMIC DNA]</scope>
    <source>
        <strain evidence="18 19">DSM 25622</strain>
    </source>
</reference>
<dbReference type="SMART" id="SM00911">
    <property type="entry name" value="HWE_HK"/>
    <property type="match status" value="1"/>
</dbReference>
<evidence type="ECO:0000256" key="3">
    <source>
        <dbReference type="ARBA" id="ARBA00022543"/>
    </source>
</evidence>
<evidence type="ECO:0000259" key="16">
    <source>
        <dbReference type="PROSITE" id="PS50112"/>
    </source>
</evidence>
<dbReference type="InterPro" id="IPR000700">
    <property type="entry name" value="PAS-assoc_C"/>
</dbReference>
<dbReference type="PANTHER" id="PTHR41523">
    <property type="entry name" value="TWO-COMPONENT SYSTEM SENSOR PROTEIN"/>
    <property type="match status" value="1"/>
</dbReference>
<dbReference type="AlphaFoldDB" id="A0A840XWQ3"/>
<dbReference type="EC" id="2.7.13.3" evidence="2"/>
<dbReference type="SMART" id="SM00091">
    <property type="entry name" value="PAS"/>
    <property type="match status" value="2"/>
</dbReference>
<dbReference type="InterPro" id="IPR001610">
    <property type="entry name" value="PAC"/>
</dbReference>
<keyword evidence="6" id="KW-0285">Flavoprotein</keyword>
<dbReference type="InterPro" id="IPR029016">
    <property type="entry name" value="GAF-like_dom_sf"/>
</dbReference>
<dbReference type="NCBIfam" id="TIGR00229">
    <property type="entry name" value="sensory_box"/>
    <property type="match status" value="2"/>
</dbReference>
<keyword evidence="10" id="KW-0547">Nucleotide-binding</keyword>
<dbReference type="Pfam" id="PF01590">
    <property type="entry name" value="GAF"/>
    <property type="match status" value="1"/>
</dbReference>
<dbReference type="SMART" id="SM00065">
    <property type="entry name" value="GAF"/>
    <property type="match status" value="1"/>
</dbReference>
<keyword evidence="15" id="KW-0675">Receptor</keyword>
<comment type="catalytic activity">
    <reaction evidence="1">
        <text>ATP + protein L-histidine = ADP + protein N-phospho-L-histidine.</text>
        <dbReference type="EC" id="2.7.13.3"/>
    </reaction>
</comment>
<dbReference type="GO" id="GO:0005524">
    <property type="term" value="F:ATP binding"/>
    <property type="evidence" value="ECO:0007669"/>
    <property type="project" value="UniProtKB-KW"/>
</dbReference>
<evidence type="ECO:0000256" key="12">
    <source>
        <dbReference type="ARBA" id="ARBA00022840"/>
    </source>
</evidence>
<dbReference type="SMART" id="SM00086">
    <property type="entry name" value="PAC"/>
    <property type="match status" value="2"/>
</dbReference>
<dbReference type="Pfam" id="PF07536">
    <property type="entry name" value="HWE_HK"/>
    <property type="match status" value="1"/>
</dbReference>
<keyword evidence="9" id="KW-0677">Repeat</keyword>
<evidence type="ECO:0000256" key="5">
    <source>
        <dbReference type="ARBA" id="ARBA00022606"/>
    </source>
</evidence>
<dbReference type="InterPro" id="IPR000014">
    <property type="entry name" value="PAS"/>
</dbReference>
<keyword evidence="3" id="KW-0600">Photoreceptor protein</keyword>
<dbReference type="Gene3D" id="3.30.565.10">
    <property type="entry name" value="Histidine kinase-like ATPase, C-terminal domain"/>
    <property type="match status" value="1"/>
</dbReference>
<dbReference type="PROSITE" id="PS50112">
    <property type="entry name" value="PAS"/>
    <property type="match status" value="2"/>
</dbReference>
<dbReference type="EMBL" id="JACIJD010000003">
    <property type="protein sequence ID" value="MBB5692935.1"/>
    <property type="molecule type" value="Genomic_DNA"/>
</dbReference>
<dbReference type="InterPro" id="IPR036890">
    <property type="entry name" value="HATPase_C_sf"/>
</dbReference>
<evidence type="ECO:0000256" key="1">
    <source>
        <dbReference type="ARBA" id="ARBA00000085"/>
    </source>
</evidence>
<feature type="domain" description="PAC" evidence="17">
    <location>
        <begin position="251"/>
        <end position="304"/>
    </location>
</feature>
<feature type="domain" description="PAS" evidence="16">
    <location>
        <begin position="305"/>
        <end position="380"/>
    </location>
</feature>
<evidence type="ECO:0000313" key="18">
    <source>
        <dbReference type="EMBL" id="MBB5692935.1"/>
    </source>
</evidence>
<dbReference type="PANTHER" id="PTHR41523:SF8">
    <property type="entry name" value="ETHYLENE RESPONSE SENSOR PROTEIN"/>
    <property type="match status" value="1"/>
</dbReference>
<keyword evidence="4" id="KW-0597">Phosphoprotein</keyword>
<evidence type="ECO:0000256" key="4">
    <source>
        <dbReference type="ARBA" id="ARBA00022553"/>
    </source>
</evidence>
<dbReference type="SUPFAM" id="SSF55781">
    <property type="entry name" value="GAF domain-like"/>
    <property type="match status" value="1"/>
</dbReference>
<dbReference type="InterPro" id="IPR035965">
    <property type="entry name" value="PAS-like_dom_sf"/>
</dbReference>
<dbReference type="RefSeq" id="WP_184514412.1">
    <property type="nucleotide sequence ID" value="NZ_JACIJD010000003.1"/>
</dbReference>
<evidence type="ECO:0000256" key="13">
    <source>
        <dbReference type="ARBA" id="ARBA00022991"/>
    </source>
</evidence>
<dbReference type="Gene3D" id="3.30.450.20">
    <property type="entry name" value="PAS domain"/>
    <property type="match status" value="2"/>
</dbReference>
<dbReference type="GO" id="GO:0004673">
    <property type="term" value="F:protein histidine kinase activity"/>
    <property type="evidence" value="ECO:0007669"/>
    <property type="project" value="UniProtKB-EC"/>
</dbReference>
<dbReference type="CDD" id="cd00130">
    <property type="entry name" value="PAS"/>
    <property type="match status" value="2"/>
</dbReference>
<dbReference type="Proteomes" id="UP000580654">
    <property type="component" value="Unassembled WGS sequence"/>
</dbReference>
<evidence type="ECO:0000256" key="2">
    <source>
        <dbReference type="ARBA" id="ARBA00012438"/>
    </source>
</evidence>
<dbReference type="Pfam" id="PF00989">
    <property type="entry name" value="PAS"/>
    <property type="match status" value="1"/>
</dbReference>
<dbReference type="InterPro" id="IPR013655">
    <property type="entry name" value="PAS_fold_3"/>
</dbReference>
<keyword evidence="19" id="KW-1185">Reference proteome</keyword>
<protein>
    <recommendedName>
        <fullName evidence="2">histidine kinase</fullName>
        <ecNumber evidence="2">2.7.13.3</ecNumber>
    </recommendedName>
</protein>
<evidence type="ECO:0000256" key="9">
    <source>
        <dbReference type="ARBA" id="ARBA00022737"/>
    </source>
</evidence>
<evidence type="ECO:0000256" key="15">
    <source>
        <dbReference type="ARBA" id="ARBA00023170"/>
    </source>
</evidence>
<keyword evidence="7" id="KW-0288">FMN</keyword>
<name>A0A840XWQ3_9PROT</name>
<dbReference type="PROSITE" id="PS50113">
    <property type="entry name" value="PAC"/>
    <property type="match status" value="2"/>
</dbReference>
<dbReference type="Gene3D" id="3.30.450.40">
    <property type="match status" value="1"/>
</dbReference>
<dbReference type="Pfam" id="PF08447">
    <property type="entry name" value="PAS_3"/>
    <property type="match status" value="1"/>
</dbReference>
<dbReference type="InterPro" id="IPR013767">
    <property type="entry name" value="PAS_fold"/>
</dbReference>
<keyword evidence="14" id="KW-0843">Virulence</keyword>
<evidence type="ECO:0000259" key="17">
    <source>
        <dbReference type="PROSITE" id="PS50113"/>
    </source>
</evidence>